<evidence type="ECO:0000313" key="5">
    <source>
        <dbReference type="Proteomes" id="UP000179807"/>
    </source>
</evidence>
<gene>
    <name evidence="4" type="ORF">TRFO_38504</name>
</gene>
<name>A0A1J4JDN2_9EUKA</name>
<dbReference type="EMBL" id="MLAK01001249">
    <property type="protein sequence ID" value="OHS95364.1"/>
    <property type="molecule type" value="Genomic_DNA"/>
</dbReference>
<dbReference type="GeneID" id="94846782"/>
<dbReference type="CDD" id="cd07061">
    <property type="entry name" value="HP_HAP_like"/>
    <property type="match status" value="1"/>
</dbReference>
<comment type="similarity">
    <text evidence="1">Belongs to the histidine acid phosphatase family.</text>
</comment>
<dbReference type="Gene3D" id="3.40.50.1240">
    <property type="entry name" value="Phosphoglycerate mutase-like"/>
    <property type="match status" value="1"/>
</dbReference>
<dbReference type="RefSeq" id="XP_068348501.1">
    <property type="nucleotide sequence ID" value="XM_068512078.1"/>
</dbReference>
<feature type="signal peptide" evidence="3">
    <location>
        <begin position="1"/>
        <end position="17"/>
    </location>
</feature>
<proteinExistence type="inferred from homology"/>
<evidence type="ECO:0000256" key="1">
    <source>
        <dbReference type="ARBA" id="ARBA00005375"/>
    </source>
</evidence>
<dbReference type="GO" id="GO:0016791">
    <property type="term" value="F:phosphatase activity"/>
    <property type="evidence" value="ECO:0007669"/>
    <property type="project" value="TreeGrafter"/>
</dbReference>
<dbReference type="PROSITE" id="PS00778">
    <property type="entry name" value="HIS_ACID_PHOSPHAT_2"/>
    <property type="match status" value="1"/>
</dbReference>
<sequence length="394" mass="45524">MIFLHLFSLLIREKCIASTKMPPQPPSSFSRILTFVLTRHGSRTPIYIFNKVNNNKKWRCDFDSITNNGFKRVIDDRLVDYPLNCAAGDLTNEGISQHFSLGQKVREYLGNNVDINGFSEEEFLVRTTSINRAYRSAVSFIQGLTPPVFPNEKYKAITGSESFDILRPNVRHCSELKKLRDEYTKSEYFINELSESYEKMKNAYEILGINLSSSDFNRINLKETEKIEFLSSKRSSVCDFIVTNDCFENDIFDGETVDYCENLFGTISNHFYHYDNEKARFISFSQGFREMFRIIDQRIATKSNLKFALFSAHDSSVTAMLHALGQNVTANPPYASHVITDVLKKGSEYFVRFSYNGNIIKIPYLDSYEENIYSFDSFRATINSLIDHCHDFDQ</sequence>
<keyword evidence="5" id="KW-1185">Reference proteome</keyword>
<dbReference type="PANTHER" id="PTHR11567:SF110">
    <property type="entry name" value="2-PHOSPHOXYLOSE PHOSPHATASE 1"/>
    <property type="match status" value="1"/>
</dbReference>
<protein>
    <submittedName>
        <fullName evidence="4">Histidine acid phosphatase</fullName>
    </submittedName>
</protein>
<keyword evidence="2" id="KW-0378">Hydrolase</keyword>
<accession>A0A1J4JDN2</accession>
<dbReference type="InterPro" id="IPR050645">
    <property type="entry name" value="Histidine_acid_phosphatase"/>
</dbReference>
<evidence type="ECO:0000313" key="4">
    <source>
        <dbReference type="EMBL" id="OHS95364.1"/>
    </source>
</evidence>
<dbReference type="Pfam" id="PF00328">
    <property type="entry name" value="His_Phos_2"/>
    <property type="match status" value="1"/>
</dbReference>
<dbReference type="SUPFAM" id="SSF53254">
    <property type="entry name" value="Phosphoglycerate mutase-like"/>
    <property type="match status" value="1"/>
</dbReference>
<evidence type="ECO:0000256" key="3">
    <source>
        <dbReference type="SAM" id="SignalP"/>
    </source>
</evidence>
<dbReference type="AlphaFoldDB" id="A0A1J4JDN2"/>
<dbReference type="PANTHER" id="PTHR11567">
    <property type="entry name" value="ACID PHOSPHATASE-RELATED"/>
    <property type="match status" value="1"/>
</dbReference>
<dbReference type="VEuPathDB" id="TrichDB:TRFO_38504"/>
<dbReference type="InterPro" id="IPR029033">
    <property type="entry name" value="His_PPase_superfam"/>
</dbReference>
<dbReference type="OrthoDB" id="10257284at2759"/>
<dbReference type="InterPro" id="IPR000560">
    <property type="entry name" value="His_Pase_clade-2"/>
</dbReference>
<comment type="caution">
    <text evidence="4">The sequence shown here is derived from an EMBL/GenBank/DDBJ whole genome shotgun (WGS) entry which is preliminary data.</text>
</comment>
<reference evidence="4" key="1">
    <citation type="submission" date="2016-10" db="EMBL/GenBank/DDBJ databases">
        <authorList>
            <person name="Benchimol M."/>
            <person name="Almeida L.G."/>
            <person name="Vasconcelos A.T."/>
            <person name="Perreira-Neves A."/>
            <person name="Rosa I.A."/>
            <person name="Tasca T."/>
            <person name="Bogo M.R."/>
            <person name="de Souza W."/>
        </authorList>
    </citation>
    <scope>NUCLEOTIDE SEQUENCE [LARGE SCALE GENOMIC DNA]</scope>
    <source>
        <strain evidence="4">K</strain>
    </source>
</reference>
<organism evidence="4 5">
    <name type="scientific">Tritrichomonas foetus</name>
    <dbReference type="NCBI Taxonomy" id="1144522"/>
    <lineage>
        <taxon>Eukaryota</taxon>
        <taxon>Metamonada</taxon>
        <taxon>Parabasalia</taxon>
        <taxon>Tritrichomonadida</taxon>
        <taxon>Tritrichomonadidae</taxon>
        <taxon>Tritrichomonas</taxon>
    </lineage>
</organism>
<dbReference type="InterPro" id="IPR033379">
    <property type="entry name" value="Acid_Pase_AS"/>
</dbReference>
<evidence type="ECO:0000256" key="2">
    <source>
        <dbReference type="ARBA" id="ARBA00022801"/>
    </source>
</evidence>
<keyword evidence="3" id="KW-0732">Signal</keyword>
<dbReference type="Proteomes" id="UP000179807">
    <property type="component" value="Unassembled WGS sequence"/>
</dbReference>
<feature type="chain" id="PRO_5012000810" evidence="3">
    <location>
        <begin position="18"/>
        <end position="394"/>
    </location>
</feature>